<evidence type="ECO:0000256" key="1">
    <source>
        <dbReference type="SAM" id="MobiDB-lite"/>
    </source>
</evidence>
<evidence type="ECO:0000313" key="3">
    <source>
        <dbReference type="Proteomes" id="UP001455088"/>
    </source>
</evidence>
<organism evidence="2 3">
    <name type="scientific">Stenotrophomonas bentonitica</name>
    <dbReference type="NCBI Taxonomy" id="1450134"/>
    <lineage>
        <taxon>Bacteria</taxon>
        <taxon>Pseudomonadati</taxon>
        <taxon>Pseudomonadota</taxon>
        <taxon>Gammaproteobacteria</taxon>
        <taxon>Lysobacterales</taxon>
        <taxon>Lysobacteraceae</taxon>
        <taxon>Stenotrophomonas</taxon>
    </lineage>
</organism>
<dbReference type="RefSeq" id="WP_341987665.1">
    <property type="nucleotide sequence ID" value="NZ_JBBYHY010000011.1"/>
</dbReference>
<sequence length="223" mass="24242">MMTDRHKAPSVAHKALSSGGNATSVSRCALAQHLAATGEQQVGEVQGDGLHISGEDRAVLQRIQDALPTVGLNGWTKGVEVLERLLRDSLAARQPGWNAEQLDRALGETIDQRDLYHVVADDLASHIERITGVEIGEHSSDNCPWQNAMEAAECYSPAQGIDLGPLRRLYQAYVRLLESGRDRILDFGGTCDPVDVMERTDVNLIESRNLLRQRDAAPGVGNG</sequence>
<keyword evidence="3" id="KW-1185">Reference proteome</keyword>
<feature type="region of interest" description="Disordered" evidence="1">
    <location>
        <begin position="1"/>
        <end position="21"/>
    </location>
</feature>
<comment type="caution">
    <text evidence="2">The sequence shown here is derived from an EMBL/GenBank/DDBJ whole genome shotgun (WGS) entry which is preliminary data.</text>
</comment>
<reference evidence="2 3" key="1">
    <citation type="submission" date="2024-04" db="EMBL/GenBank/DDBJ databases">
        <title>Bacterial endophytes with biocontrol capabilities against important plant pathogens.</title>
        <authorList>
            <person name="Alayande K.A."/>
        </authorList>
    </citation>
    <scope>NUCLEOTIDE SEQUENCE [LARGE SCALE GENOMIC DNA]</scope>
    <source>
        <strain evidence="2 3">KV22</strain>
    </source>
</reference>
<protein>
    <submittedName>
        <fullName evidence="2">Uncharacterized protein</fullName>
    </submittedName>
</protein>
<name>A0ABU9JU71_9GAMM</name>
<dbReference type="Proteomes" id="UP001455088">
    <property type="component" value="Unassembled WGS sequence"/>
</dbReference>
<accession>A0ABU9JU71</accession>
<evidence type="ECO:0000313" key="2">
    <source>
        <dbReference type="EMBL" id="MEL3955410.1"/>
    </source>
</evidence>
<proteinExistence type="predicted"/>
<gene>
    <name evidence="2" type="ORF">AAE039_17775</name>
</gene>
<dbReference type="EMBL" id="JBBYHY010000011">
    <property type="protein sequence ID" value="MEL3955410.1"/>
    <property type="molecule type" value="Genomic_DNA"/>
</dbReference>